<dbReference type="SUPFAM" id="SSF50156">
    <property type="entry name" value="PDZ domain-like"/>
    <property type="match status" value="1"/>
</dbReference>
<dbReference type="PROSITE" id="PS50106">
    <property type="entry name" value="PDZ"/>
    <property type="match status" value="1"/>
</dbReference>
<dbReference type="PANTHER" id="PTHR32060">
    <property type="entry name" value="TAIL-SPECIFIC PROTEASE"/>
    <property type="match status" value="1"/>
</dbReference>
<dbReference type="Gene3D" id="3.30.750.44">
    <property type="match status" value="1"/>
</dbReference>
<dbReference type="SMART" id="SM00245">
    <property type="entry name" value="TSPc"/>
    <property type="match status" value="1"/>
</dbReference>
<dbReference type="InterPro" id="IPR036034">
    <property type="entry name" value="PDZ_sf"/>
</dbReference>
<dbReference type="InterPro" id="IPR041489">
    <property type="entry name" value="PDZ_6"/>
</dbReference>
<organism evidence="7 8">
    <name type="scientific">Cohnella cellulosilytica</name>
    <dbReference type="NCBI Taxonomy" id="986710"/>
    <lineage>
        <taxon>Bacteria</taxon>
        <taxon>Bacillati</taxon>
        <taxon>Bacillota</taxon>
        <taxon>Bacilli</taxon>
        <taxon>Bacillales</taxon>
        <taxon>Paenibacillaceae</taxon>
        <taxon>Cohnella</taxon>
    </lineage>
</organism>
<feature type="domain" description="PDZ" evidence="6">
    <location>
        <begin position="84"/>
        <end position="162"/>
    </location>
</feature>
<dbReference type="InterPro" id="IPR005151">
    <property type="entry name" value="Tail-specific_protease"/>
</dbReference>
<dbReference type="InterPro" id="IPR001478">
    <property type="entry name" value="PDZ"/>
</dbReference>
<dbReference type="SUPFAM" id="SSF52096">
    <property type="entry name" value="ClpP/crotonase"/>
    <property type="match status" value="1"/>
</dbReference>
<keyword evidence="3 5" id="KW-0378">Hydrolase</keyword>
<dbReference type="PANTHER" id="PTHR32060:SF30">
    <property type="entry name" value="CARBOXY-TERMINAL PROCESSING PROTEASE CTPA"/>
    <property type="match status" value="1"/>
</dbReference>
<evidence type="ECO:0000313" key="7">
    <source>
        <dbReference type="EMBL" id="MFC7147092.1"/>
    </source>
</evidence>
<dbReference type="EMBL" id="JBHTAI010000001">
    <property type="protein sequence ID" value="MFC7147092.1"/>
    <property type="molecule type" value="Genomic_DNA"/>
</dbReference>
<reference evidence="8" key="1">
    <citation type="journal article" date="2019" name="Int. J. Syst. Evol. Microbiol.">
        <title>The Global Catalogue of Microorganisms (GCM) 10K type strain sequencing project: providing services to taxonomists for standard genome sequencing and annotation.</title>
        <authorList>
            <consortium name="The Broad Institute Genomics Platform"/>
            <consortium name="The Broad Institute Genome Sequencing Center for Infectious Disease"/>
            <person name="Wu L."/>
            <person name="Ma J."/>
        </authorList>
    </citation>
    <scope>NUCLEOTIDE SEQUENCE [LARGE SCALE GENOMIC DNA]</scope>
    <source>
        <strain evidence="8">KCTC 12907</strain>
    </source>
</reference>
<dbReference type="InterPro" id="IPR029045">
    <property type="entry name" value="ClpP/crotonase-like_dom_sf"/>
</dbReference>
<evidence type="ECO:0000256" key="5">
    <source>
        <dbReference type="RuleBase" id="RU004404"/>
    </source>
</evidence>
<comment type="caution">
    <text evidence="7">The sequence shown here is derived from an EMBL/GenBank/DDBJ whole genome shotgun (WGS) entry which is preliminary data.</text>
</comment>
<dbReference type="RefSeq" id="WP_378046951.1">
    <property type="nucleotide sequence ID" value="NZ_JBHMDN010000012.1"/>
</dbReference>
<accession>A0ABW2F4M0</accession>
<dbReference type="CDD" id="cd06782">
    <property type="entry name" value="cpPDZ_CPP-like"/>
    <property type="match status" value="1"/>
</dbReference>
<keyword evidence="4 5" id="KW-0720">Serine protease</keyword>
<evidence type="ECO:0000313" key="8">
    <source>
        <dbReference type="Proteomes" id="UP001596378"/>
    </source>
</evidence>
<dbReference type="Pfam" id="PF17820">
    <property type="entry name" value="PDZ_6"/>
    <property type="match status" value="1"/>
</dbReference>
<name>A0ABW2F4M0_9BACL</name>
<keyword evidence="8" id="KW-1185">Reference proteome</keyword>
<evidence type="ECO:0000256" key="2">
    <source>
        <dbReference type="ARBA" id="ARBA00022670"/>
    </source>
</evidence>
<protein>
    <submittedName>
        <fullName evidence="7">S41 family peptidase</fullName>
    </submittedName>
</protein>
<dbReference type="Gene3D" id="3.90.226.10">
    <property type="entry name" value="2-enoyl-CoA Hydratase, Chain A, domain 1"/>
    <property type="match status" value="1"/>
</dbReference>
<dbReference type="Proteomes" id="UP001596378">
    <property type="component" value="Unassembled WGS sequence"/>
</dbReference>
<dbReference type="Pfam" id="PF03572">
    <property type="entry name" value="Peptidase_S41"/>
    <property type="match status" value="1"/>
</dbReference>
<dbReference type="InterPro" id="IPR004447">
    <property type="entry name" value="Peptidase_S41A"/>
</dbReference>
<sequence length="475" mass="51706">MNLIRRIKHSIVLLLTFSLFFAYVPAALGASAQQTEEVRELLEHYHLKSPEDSELADKEIDEMVDSLGDPYTQYFDDQEWKAYSSELEQTFVGVGIVMMEEKGKVYVEDVIADSPAAEAGILAGDLLVSADGKSFAGKSMADIQKIIRGEEGTVVALTVSRSGKSLKFKITRKSVHVPVVSAKMLEQGIGYLALSSFTSDAAKEVKRELEKLEKNDLISLVLDLRNNGGGYVNSAQEIAGLFIKEGVLAHMRDRDGNDEPLSISGTERPYEYEVVILVNGNTASASELLSGALRDYGVAKLVGTKTYGKGVVQSLISLKSGGVLKVTIQEYYTPKGKKVDQVGLAPDLARSGAAEQLIGAFRLAGGKKLIVSWQDGVLTVNGIRMSQPDAARQEGKLWYFNLKLGAELAGAKLTYDAKNRSYTLTKGSQKETIQASDPRVTVKDGRTSIDVRLLAKWFKDVTFSTSGDTLKLGSR</sequence>
<evidence type="ECO:0000256" key="1">
    <source>
        <dbReference type="ARBA" id="ARBA00009179"/>
    </source>
</evidence>
<dbReference type="CDD" id="cd07560">
    <property type="entry name" value="Peptidase_S41_CPP"/>
    <property type="match status" value="1"/>
</dbReference>
<comment type="similarity">
    <text evidence="1 5">Belongs to the peptidase S41A family.</text>
</comment>
<gene>
    <name evidence="7" type="ORF">ACFQMJ_00980</name>
</gene>
<dbReference type="SMART" id="SM00228">
    <property type="entry name" value="PDZ"/>
    <property type="match status" value="1"/>
</dbReference>
<evidence type="ECO:0000259" key="6">
    <source>
        <dbReference type="PROSITE" id="PS50106"/>
    </source>
</evidence>
<evidence type="ECO:0000256" key="4">
    <source>
        <dbReference type="ARBA" id="ARBA00022825"/>
    </source>
</evidence>
<dbReference type="Gene3D" id="2.30.42.10">
    <property type="match status" value="1"/>
</dbReference>
<keyword evidence="2 5" id="KW-0645">Protease</keyword>
<evidence type="ECO:0000256" key="3">
    <source>
        <dbReference type="ARBA" id="ARBA00022801"/>
    </source>
</evidence>
<dbReference type="NCBIfam" id="TIGR00225">
    <property type="entry name" value="prc"/>
    <property type="match status" value="1"/>
</dbReference>
<proteinExistence type="inferred from homology"/>